<keyword evidence="1" id="KW-0812">Transmembrane</keyword>
<evidence type="ECO:0000313" key="3">
    <source>
        <dbReference type="Proteomes" id="UP000003163"/>
    </source>
</evidence>
<proteinExistence type="predicted"/>
<evidence type="ECO:0000256" key="1">
    <source>
        <dbReference type="SAM" id="Phobius"/>
    </source>
</evidence>
<sequence length="102" mass="12673">MSLFNLDISNTFNIYNAFNVFNKSCLNVFLLFHTISLYIDHEKYLYANKIHTIDNNLISLMRQFIQFMKIYHYFFIFYVEYPHFKIYQIITFQFFLLLEFFL</sequence>
<accession>J9DAH9</accession>
<keyword evidence="1" id="KW-0472">Membrane</keyword>
<name>J9DAH9_EDHAE</name>
<protein>
    <submittedName>
        <fullName evidence="2">Uncharacterized protein</fullName>
    </submittedName>
</protein>
<evidence type="ECO:0000313" key="2">
    <source>
        <dbReference type="EMBL" id="EJW04514.1"/>
    </source>
</evidence>
<reference evidence="2 3" key="1">
    <citation type="submission" date="2011-08" db="EMBL/GenBank/DDBJ databases">
        <authorList>
            <person name="Liu Z.J."/>
            <person name="Shi F.L."/>
            <person name="Lu J.Q."/>
            <person name="Li M."/>
            <person name="Wang Z.L."/>
        </authorList>
    </citation>
    <scope>NUCLEOTIDE SEQUENCE [LARGE SCALE GENOMIC DNA]</scope>
    <source>
        <strain evidence="2 3">USNM 41457</strain>
    </source>
</reference>
<keyword evidence="1" id="KW-1133">Transmembrane helix</keyword>
<dbReference type="Proteomes" id="UP000003163">
    <property type="component" value="Unassembled WGS sequence"/>
</dbReference>
<keyword evidence="3" id="KW-1185">Reference proteome</keyword>
<dbReference type="EMBL" id="AFBI03000948">
    <property type="protein sequence ID" value="EJW04514.1"/>
    <property type="molecule type" value="Genomic_DNA"/>
</dbReference>
<reference evidence="3" key="2">
    <citation type="submission" date="2015-07" db="EMBL/GenBank/DDBJ databases">
        <title>Contrasting host-pathogen interactions and genome evolution in two generalist and specialist microsporidian pathogens of mosquitoes.</title>
        <authorList>
            <consortium name="The Broad Institute Genomics Platform"/>
            <consortium name="The Broad Institute Genome Sequencing Center for Infectious Disease"/>
            <person name="Cuomo C.A."/>
            <person name="Sanscrainte N.D."/>
            <person name="Goldberg J.M."/>
            <person name="Heiman D."/>
            <person name="Young S."/>
            <person name="Zeng Q."/>
            <person name="Becnel J.J."/>
            <person name="Birren B.W."/>
        </authorList>
    </citation>
    <scope>NUCLEOTIDE SEQUENCE [LARGE SCALE GENOMIC DNA]</scope>
    <source>
        <strain evidence="3">USNM 41457</strain>
    </source>
</reference>
<comment type="caution">
    <text evidence="2">The sequence shown here is derived from an EMBL/GenBank/DDBJ whole genome shotgun (WGS) entry which is preliminary data.</text>
</comment>
<organism evidence="2 3">
    <name type="scientific">Edhazardia aedis (strain USNM 41457)</name>
    <name type="common">Microsporidian parasite</name>
    <dbReference type="NCBI Taxonomy" id="1003232"/>
    <lineage>
        <taxon>Eukaryota</taxon>
        <taxon>Fungi</taxon>
        <taxon>Fungi incertae sedis</taxon>
        <taxon>Microsporidia</taxon>
        <taxon>Edhazardia</taxon>
    </lineage>
</organism>
<dbReference type="HOGENOM" id="CLU_2277418_0_0_1"/>
<dbReference type="InParanoid" id="J9DAH9"/>
<gene>
    <name evidence="2" type="ORF">EDEG_04221</name>
</gene>
<dbReference type="AlphaFoldDB" id="J9DAH9"/>
<feature type="transmembrane region" description="Helical" evidence="1">
    <location>
        <begin position="20"/>
        <end position="39"/>
    </location>
</feature>
<dbReference type="VEuPathDB" id="MicrosporidiaDB:EDEG_04221"/>